<dbReference type="InterPro" id="IPR007404">
    <property type="entry name" value="YdjM-like"/>
</dbReference>
<feature type="transmembrane region" description="Helical" evidence="1">
    <location>
        <begin position="161"/>
        <end position="180"/>
    </location>
</feature>
<feature type="transmembrane region" description="Helical" evidence="1">
    <location>
        <begin position="64"/>
        <end position="86"/>
    </location>
</feature>
<accession>A0A1F6TR70</accession>
<evidence type="ECO:0000256" key="1">
    <source>
        <dbReference type="SAM" id="Phobius"/>
    </source>
</evidence>
<reference evidence="2 3" key="1">
    <citation type="journal article" date="2016" name="Nat. Commun.">
        <title>Thousands of microbial genomes shed light on interconnected biogeochemical processes in an aquifer system.</title>
        <authorList>
            <person name="Anantharaman K."/>
            <person name="Brown C.T."/>
            <person name="Hug L.A."/>
            <person name="Sharon I."/>
            <person name="Castelle C.J."/>
            <person name="Probst A.J."/>
            <person name="Thomas B.C."/>
            <person name="Singh A."/>
            <person name="Wilkins M.J."/>
            <person name="Karaoz U."/>
            <person name="Brodie E.L."/>
            <person name="Williams K.H."/>
            <person name="Hubbard S.S."/>
            <person name="Banfield J.F."/>
        </authorList>
    </citation>
    <scope>NUCLEOTIDE SEQUENCE [LARGE SCALE GENOMIC DNA]</scope>
</reference>
<feature type="transmembrane region" description="Helical" evidence="1">
    <location>
        <begin position="133"/>
        <end position="154"/>
    </location>
</feature>
<proteinExistence type="predicted"/>
<gene>
    <name evidence="2" type="ORF">A2151_03130</name>
</gene>
<feature type="transmembrane region" description="Helical" evidence="1">
    <location>
        <begin position="98"/>
        <end position="121"/>
    </location>
</feature>
<evidence type="ECO:0000313" key="2">
    <source>
        <dbReference type="EMBL" id="OGI47658.1"/>
    </source>
</evidence>
<dbReference type="Proteomes" id="UP000178885">
    <property type="component" value="Unassembled WGS sequence"/>
</dbReference>
<dbReference type="InterPro" id="IPR053170">
    <property type="entry name" value="Transcription_regulator"/>
</dbReference>
<comment type="caution">
    <text evidence="2">The sequence shown here is derived from an EMBL/GenBank/DDBJ whole genome shotgun (WGS) entry which is preliminary data.</text>
</comment>
<organism evidence="2 3">
    <name type="scientific">Candidatus Muproteobacteria bacterium RBG_16_65_34</name>
    <dbReference type="NCBI Taxonomy" id="1817760"/>
    <lineage>
        <taxon>Bacteria</taxon>
        <taxon>Pseudomonadati</taxon>
        <taxon>Pseudomonadota</taxon>
        <taxon>Candidatus Muproteobacteria</taxon>
    </lineage>
</organism>
<dbReference type="PANTHER" id="PTHR40031:SF1">
    <property type="entry name" value="MEMBRANE-BOUND METAL-DEPENDENT HYDROLASE"/>
    <property type="match status" value="1"/>
</dbReference>
<sequence length="356" mass="39667">MDTLTHALSGALVARATQPNDPRPDRLPRRTRMWVGFLAAAFPDSDFALLFLDPLTYLTTHRGITHSIVMLPLWAALLAVAFVYLMRRRYPWRAFAGVCALGIGAHIAGDVITAFGTMVLAPLSDWRAQLPTTFIIDPYFTTIIVGGLLASAFWRTTRAPAVLGLALLAAYVGFQGLLYGRALAVGTAYTATQGIEEATVEAIPQPFSPFHWMVVVIEPGGYRLSYISLTREQIPEAPAADAFWFRRIVAAYTPVKDAVWTRIPRFGAPNTAHVAEQAWQAEALAPYRRFALLPAVYRVDHYSERLCVWFQDLRFALPDRSMPFRFGACRANADAAWQVYRLIVHDDGREIPDAIQ</sequence>
<protein>
    <recommendedName>
        <fullName evidence="4">Hydrolase</fullName>
    </recommendedName>
</protein>
<evidence type="ECO:0000313" key="3">
    <source>
        <dbReference type="Proteomes" id="UP000178885"/>
    </source>
</evidence>
<dbReference type="EMBL" id="MFSU01000049">
    <property type="protein sequence ID" value="OGI47658.1"/>
    <property type="molecule type" value="Genomic_DNA"/>
</dbReference>
<keyword evidence="1" id="KW-1133">Transmembrane helix</keyword>
<evidence type="ECO:0008006" key="4">
    <source>
        <dbReference type="Google" id="ProtNLM"/>
    </source>
</evidence>
<name>A0A1F6TR70_9PROT</name>
<keyword evidence="1" id="KW-0812">Transmembrane</keyword>
<dbReference type="PANTHER" id="PTHR40031">
    <property type="entry name" value="HYPOTHETICAL MEMBRANE SPANNING PROTEIN"/>
    <property type="match status" value="1"/>
</dbReference>
<dbReference type="STRING" id="1817760.A2151_03130"/>
<dbReference type="AlphaFoldDB" id="A0A1F6TR70"/>
<keyword evidence="1" id="KW-0472">Membrane</keyword>
<dbReference type="Pfam" id="PF04307">
    <property type="entry name" value="YdjM"/>
    <property type="match status" value="1"/>
</dbReference>